<evidence type="ECO:0000259" key="1">
    <source>
        <dbReference type="Pfam" id="PF07969"/>
    </source>
</evidence>
<dbReference type="SUPFAM" id="SSF51556">
    <property type="entry name" value="Metallo-dependent hydrolases"/>
    <property type="match status" value="1"/>
</dbReference>
<accession>A0A381ZCP1</accession>
<dbReference type="Gene3D" id="2.30.40.10">
    <property type="entry name" value="Urease, subunit C, domain 1"/>
    <property type="match status" value="1"/>
</dbReference>
<dbReference type="GO" id="GO:0016812">
    <property type="term" value="F:hydrolase activity, acting on carbon-nitrogen (but not peptide) bonds, in cyclic amides"/>
    <property type="evidence" value="ECO:0007669"/>
    <property type="project" value="TreeGrafter"/>
</dbReference>
<name>A0A381ZCP1_9ZZZZ</name>
<dbReference type="Gene3D" id="3.20.20.140">
    <property type="entry name" value="Metal-dependent hydrolases"/>
    <property type="match status" value="1"/>
</dbReference>
<dbReference type="Gene3D" id="3.30.1490.130">
    <property type="entry name" value="D-aminoacylase. Domain 3"/>
    <property type="match status" value="1"/>
</dbReference>
<dbReference type="InterPro" id="IPR023100">
    <property type="entry name" value="D-aminoacylase_insert_dom_sf"/>
</dbReference>
<dbReference type="PANTHER" id="PTHR11647">
    <property type="entry name" value="HYDRANTOINASE/DIHYDROPYRIMIDINASE FAMILY MEMBER"/>
    <property type="match status" value="1"/>
</dbReference>
<dbReference type="PANTHER" id="PTHR11647:SF1">
    <property type="entry name" value="COLLAPSIN RESPONSE MEDIATOR PROTEIN"/>
    <property type="match status" value="1"/>
</dbReference>
<feature type="non-terminal residue" evidence="2">
    <location>
        <position position="425"/>
    </location>
</feature>
<protein>
    <recommendedName>
        <fullName evidence="1">Amidohydrolase 3 domain-containing protein</fullName>
    </recommendedName>
</protein>
<evidence type="ECO:0000313" key="2">
    <source>
        <dbReference type="EMBL" id="SVA87000.1"/>
    </source>
</evidence>
<dbReference type="InterPro" id="IPR032466">
    <property type="entry name" value="Metal_Hydrolase"/>
</dbReference>
<dbReference type="InterPro" id="IPR050378">
    <property type="entry name" value="Metallo-dep_Hydrolases_sf"/>
</dbReference>
<dbReference type="Pfam" id="PF07969">
    <property type="entry name" value="Amidohydro_3"/>
    <property type="match status" value="1"/>
</dbReference>
<dbReference type="EMBL" id="UINC01020806">
    <property type="protein sequence ID" value="SVA87000.1"/>
    <property type="molecule type" value="Genomic_DNA"/>
</dbReference>
<reference evidence="2" key="1">
    <citation type="submission" date="2018-05" db="EMBL/GenBank/DDBJ databases">
        <authorList>
            <person name="Lanie J.A."/>
            <person name="Ng W.-L."/>
            <person name="Kazmierczak K.M."/>
            <person name="Andrzejewski T.M."/>
            <person name="Davidsen T.M."/>
            <person name="Wayne K.J."/>
            <person name="Tettelin H."/>
            <person name="Glass J.I."/>
            <person name="Rusch D."/>
            <person name="Podicherti R."/>
            <person name="Tsui H.-C.T."/>
            <person name="Winkler M.E."/>
        </authorList>
    </citation>
    <scope>NUCLEOTIDE SEQUENCE</scope>
</reference>
<dbReference type="SUPFAM" id="SSF51338">
    <property type="entry name" value="Composite domain of metallo-dependent hydrolases"/>
    <property type="match status" value="1"/>
</dbReference>
<dbReference type="InterPro" id="IPR013108">
    <property type="entry name" value="Amidohydro_3"/>
</dbReference>
<dbReference type="InterPro" id="IPR011059">
    <property type="entry name" value="Metal-dep_hydrolase_composite"/>
</dbReference>
<dbReference type="GO" id="GO:0016811">
    <property type="term" value="F:hydrolase activity, acting on carbon-nitrogen (but not peptide) bonds, in linear amides"/>
    <property type="evidence" value="ECO:0007669"/>
    <property type="project" value="InterPro"/>
</dbReference>
<gene>
    <name evidence="2" type="ORF">METZ01_LOCUS139854</name>
</gene>
<sequence>MTQRLDRCDLLITGGEVIDGTGSPTRAADVAIQGDRITAVGDLSVAKADAVIDASGKVVTPGFIDVHTHDDRLLLANPEVTPKLSQGVTTVVVGNCGVSLSPWISDKPPPPPLDLVFPDDTNDALFPTFEAYAAELDRHPAAINALPLIGHSTLRCGAMDQLDRPATQGEIGKMRTLLRESLAAGAGGFTTGLFYPPNKAATAAEVEALARELPDFQGIYATHMRNEGERLFESLDETFDTARRAGCPVVVSHHKCKSKEVWGRSGESLARIEAAGAEQPVGFDVYPYVAGSTVLLEEMIEPSRRIIVSWSAAVPEAGGRELADIAAEWGSTLAEAMARLQPGGGIYFCMEEEDVERILAHPMGMIGSDGIPHDKHPHPRLWGTFPRVLGHYSRDRQLFPLEEAVRKMTGLSARTFNIIGRGVLE</sequence>
<feature type="domain" description="Amidohydrolase 3" evidence="1">
    <location>
        <begin position="51"/>
        <end position="255"/>
    </location>
</feature>
<dbReference type="AlphaFoldDB" id="A0A381ZCP1"/>
<dbReference type="GO" id="GO:0005829">
    <property type="term" value="C:cytosol"/>
    <property type="evidence" value="ECO:0007669"/>
    <property type="project" value="TreeGrafter"/>
</dbReference>
<proteinExistence type="predicted"/>
<dbReference type="CDD" id="cd01297">
    <property type="entry name" value="D-aminoacylase"/>
    <property type="match status" value="1"/>
</dbReference>
<organism evidence="2">
    <name type="scientific">marine metagenome</name>
    <dbReference type="NCBI Taxonomy" id="408172"/>
    <lineage>
        <taxon>unclassified sequences</taxon>
        <taxon>metagenomes</taxon>
        <taxon>ecological metagenomes</taxon>
    </lineage>
</organism>